<organism evidence="3 4">
    <name type="scientific">Bordetella genomosp. 10</name>
    <dbReference type="NCBI Taxonomy" id="1416804"/>
    <lineage>
        <taxon>Bacteria</taxon>
        <taxon>Pseudomonadati</taxon>
        <taxon>Pseudomonadota</taxon>
        <taxon>Betaproteobacteria</taxon>
        <taxon>Burkholderiales</taxon>
        <taxon>Alcaligenaceae</taxon>
        <taxon>Bordetella</taxon>
    </lineage>
</organism>
<comment type="caution">
    <text evidence="3">The sequence shown here is derived from an EMBL/GenBank/DDBJ whole genome shotgun (WGS) entry which is preliminary data.</text>
</comment>
<dbReference type="AlphaFoldDB" id="A0A261SLC0"/>
<name>A0A261SLC0_9BORD</name>
<protein>
    <submittedName>
        <fullName evidence="3">Uncharacterized protein</fullName>
    </submittedName>
</protein>
<keyword evidence="4" id="KW-1185">Reference proteome</keyword>
<sequence length="162" mass="16935">MTPERFRTIVEAYGAEPRRWPAAERVAAQAWAAAYPAESGSMLAGAASLDAWLSEDKVAAPDGALFDRILAGGLPGQAMPPVDAAPPRAAKSGRPARPTRRGSWRGRFWWPGVALAGVGVAGGYAGALAVSLSMVTTALPPGHDEPWLTTGFGNPVVDWSEE</sequence>
<dbReference type="RefSeq" id="WP_094851661.1">
    <property type="nucleotide sequence ID" value="NZ_NEVM01000001.1"/>
</dbReference>
<dbReference type="EMBL" id="NEVM01000001">
    <property type="protein sequence ID" value="OZI37560.1"/>
    <property type="molecule type" value="Genomic_DNA"/>
</dbReference>
<gene>
    <name evidence="3" type="ORF">CAL29_03905</name>
</gene>
<evidence type="ECO:0000256" key="1">
    <source>
        <dbReference type="SAM" id="MobiDB-lite"/>
    </source>
</evidence>
<proteinExistence type="predicted"/>
<reference evidence="4" key="1">
    <citation type="submission" date="2017-05" db="EMBL/GenBank/DDBJ databases">
        <title>Complete and WGS of Bordetella genogroups.</title>
        <authorList>
            <person name="Spilker T."/>
            <person name="Lipuma J."/>
        </authorList>
    </citation>
    <scope>NUCLEOTIDE SEQUENCE [LARGE SCALE GENOMIC DNA]</scope>
    <source>
        <strain evidence="4">AU16122</strain>
    </source>
</reference>
<evidence type="ECO:0000313" key="4">
    <source>
        <dbReference type="Proteomes" id="UP000216020"/>
    </source>
</evidence>
<dbReference type="Proteomes" id="UP000216020">
    <property type="component" value="Unassembled WGS sequence"/>
</dbReference>
<feature type="region of interest" description="Disordered" evidence="1">
    <location>
        <begin position="77"/>
        <end position="102"/>
    </location>
</feature>
<keyword evidence="2" id="KW-0812">Transmembrane</keyword>
<keyword evidence="2" id="KW-1133">Transmembrane helix</keyword>
<evidence type="ECO:0000313" key="3">
    <source>
        <dbReference type="EMBL" id="OZI37560.1"/>
    </source>
</evidence>
<evidence type="ECO:0000256" key="2">
    <source>
        <dbReference type="SAM" id="Phobius"/>
    </source>
</evidence>
<dbReference type="OrthoDB" id="7018445at2"/>
<feature type="transmembrane region" description="Helical" evidence="2">
    <location>
        <begin position="108"/>
        <end position="132"/>
    </location>
</feature>
<keyword evidence="2" id="KW-0472">Membrane</keyword>
<accession>A0A261SLC0</accession>